<dbReference type="OrthoDB" id="321304at2"/>
<dbReference type="Proteomes" id="UP000297762">
    <property type="component" value="Unassembled WGS sequence"/>
</dbReference>
<evidence type="ECO:0008006" key="3">
    <source>
        <dbReference type="Google" id="ProtNLM"/>
    </source>
</evidence>
<name>A0A4R9K406_9LEPT</name>
<evidence type="ECO:0000313" key="2">
    <source>
        <dbReference type="Proteomes" id="UP000297762"/>
    </source>
</evidence>
<protein>
    <recommendedName>
        <fullName evidence="3">Lipoprotein</fullName>
    </recommendedName>
</protein>
<dbReference type="EMBL" id="RQGF01000028">
    <property type="protein sequence ID" value="TGL60816.1"/>
    <property type="molecule type" value="Genomic_DNA"/>
</dbReference>
<gene>
    <name evidence="1" type="ORF">EHQ64_13465</name>
</gene>
<sequence length="255" mass="29974">MKRQFLFLKMELFAIPLCLVIWNCSLSDLRDPSFPIQEYNQRKAKALVSEINIPKDLKVAIRGKDIWNSDFIRLFTPVSENEQYYRAWLDLNTGDLDLEFMGKDRKTFRKIGNTYFEKTDDGKEIQTSGLTSIYLGSFALYIRLPYIISKFPILSYIGSQKLDQQEFDLIFASEEVIQPSVNSNQYVFYIEKKEKRIKYIQFTYREVSKSYIGFLEYVGETEVNGVSMPREIYIRDSLGSKDFVHKIEISKLARE</sequence>
<accession>A0A4R9K406</accession>
<reference evidence="1" key="1">
    <citation type="journal article" date="2019" name="PLoS Negl. Trop. Dis.">
        <title>Revisiting the worldwide diversity of Leptospira species in the environment.</title>
        <authorList>
            <person name="Vincent A.T."/>
            <person name="Schiettekatte O."/>
            <person name="Bourhy P."/>
            <person name="Veyrier F.J."/>
            <person name="Picardeau M."/>
        </authorList>
    </citation>
    <scope>NUCLEOTIDE SEQUENCE [LARGE SCALE GENOMIC DNA]</scope>
    <source>
        <strain evidence="1">201702455</strain>
    </source>
</reference>
<dbReference type="NCBIfam" id="NF047762">
    <property type="entry name" value="lipo_LBF_0142"/>
    <property type="match status" value="1"/>
</dbReference>
<comment type="caution">
    <text evidence="1">The sequence shown here is derived from an EMBL/GenBank/DDBJ whole genome shotgun (WGS) entry which is preliminary data.</text>
</comment>
<proteinExistence type="predicted"/>
<keyword evidence="2" id="KW-1185">Reference proteome</keyword>
<dbReference type="RefSeq" id="WP_135650027.1">
    <property type="nucleotide sequence ID" value="NZ_RQGF01000028.1"/>
</dbReference>
<organism evidence="1 2">
    <name type="scientific">Leptospira sarikeiensis</name>
    <dbReference type="NCBI Taxonomy" id="2484943"/>
    <lineage>
        <taxon>Bacteria</taxon>
        <taxon>Pseudomonadati</taxon>
        <taxon>Spirochaetota</taxon>
        <taxon>Spirochaetia</taxon>
        <taxon>Leptospirales</taxon>
        <taxon>Leptospiraceae</taxon>
        <taxon>Leptospira</taxon>
    </lineage>
</organism>
<dbReference type="AlphaFoldDB" id="A0A4R9K406"/>
<evidence type="ECO:0000313" key="1">
    <source>
        <dbReference type="EMBL" id="TGL60816.1"/>
    </source>
</evidence>